<feature type="domain" description="Septin-type G" evidence="4">
    <location>
        <begin position="280"/>
        <end position="361"/>
    </location>
</feature>
<feature type="region of interest" description="Disordered" evidence="2">
    <location>
        <begin position="105"/>
        <end position="129"/>
    </location>
</feature>
<evidence type="ECO:0000256" key="2">
    <source>
        <dbReference type="SAM" id="MobiDB-lite"/>
    </source>
</evidence>
<dbReference type="InterPro" id="IPR030379">
    <property type="entry name" value="G_SEPTIN_dom"/>
</dbReference>
<keyword evidence="6" id="KW-1185">Reference proteome</keyword>
<dbReference type="Gene3D" id="3.40.50.300">
    <property type="entry name" value="P-loop containing nucleotide triphosphate hydrolases"/>
    <property type="match status" value="1"/>
</dbReference>
<feature type="transmembrane region" description="Helical" evidence="3">
    <location>
        <begin position="36"/>
        <end position="56"/>
    </location>
</feature>
<keyword evidence="3" id="KW-1133">Transmembrane helix</keyword>
<comment type="caution">
    <text evidence="5">The sequence shown here is derived from an EMBL/GenBank/DDBJ whole genome shotgun (WGS) entry which is preliminary data.</text>
</comment>
<comment type="similarity">
    <text evidence="1">Belongs to the TRAFAC class TrmE-Era-EngA-EngB-Septin-like GTPase superfamily. Septin GTPase family.</text>
</comment>
<dbReference type="SUPFAM" id="SSF52540">
    <property type="entry name" value="P-loop containing nucleoside triphosphate hydrolases"/>
    <property type="match status" value="1"/>
</dbReference>
<dbReference type="CDD" id="cd00882">
    <property type="entry name" value="Ras_like_GTPase"/>
    <property type="match status" value="1"/>
</dbReference>
<evidence type="ECO:0000259" key="4">
    <source>
        <dbReference type="Pfam" id="PF00735"/>
    </source>
</evidence>
<protein>
    <recommendedName>
        <fullName evidence="4">Septin-type G domain-containing protein</fullName>
    </recommendedName>
</protein>
<evidence type="ECO:0000313" key="5">
    <source>
        <dbReference type="EMBL" id="KAI6658889.1"/>
    </source>
</evidence>
<accession>A0AAV7KCN2</accession>
<name>A0AAV7KCN2_9METZ</name>
<evidence type="ECO:0000256" key="3">
    <source>
        <dbReference type="SAM" id="Phobius"/>
    </source>
</evidence>
<dbReference type="InterPro" id="IPR027417">
    <property type="entry name" value="P-loop_NTPase"/>
</dbReference>
<dbReference type="PANTHER" id="PTHR32046">
    <property type="entry name" value="G DOMAIN-CONTAINING PROTEIN"/>
    <property type="match status" value="1"/>
</dbReference>
<keyword evidence="1" id="KW-0547">Nucleotide-binding</keyword>
<feature type="compositionally biased region" description="Polar residues" evidence="2">
    <location>
        <begin position="177"/>
        <end position="192"/>
    </location>
</feature>
<dbReference type="Pfam" id="PF00735">
    <property type="entry name" value="Septin"/>
    <property type="match status" value="1"/>
</dbReference>
<keyword evidence="3" id="KW-0472">Membrane</keyword>
<keyword evidence="1" id="KW-0342">GTP-binding</keyword>
<sequence length="781" mass="89474">MLKQQALHVCITDTNAAQENIYRAIIGELFKERTMLIELLFTIIFICFVGGVFYIIQIQNDLIKHPRHSETQNENSFLKEFFIQQMKRTNTPTREEPVNKYSTNENATDMSGQAQNQQFSPPCGSSLNTCPIPPKQPEDPFASLPYSPSFVNPSPFDHKYPQKHELSRPETKIKWNPYSSTADEQDSNKGSKFSQFSSIFGKVLTSINKVTSSDKKDQQQESFEEKYVSGLLKRSTYLENVNTLKVYKLNLKKICCDTSTQLRKFEFGSSNLKKLNDKVIMIVGATGSGKTTLINTMINYVLGVQYEDKFRFRLVTDDTQDEISQAHSQTTWITAYTIHHQKGFKVDYTLTIIDTPGFGDTGGIRRDAEITKQIHNFFTTHGKKGIDHIDVVGFVVQSALPRLTFTQKYIFDQILSLFGKDIGENIYLMLTFADGKDPQVLNGIKEAHMPFKEYFKFNNSVIFDDVSEDEFASMFWQMGMKSFENFFCHFSRIKSKSLTQTRAVLEERERIETKVEGLQFEVKRGLNKLEQLKHEVEVVLQHEADLDRNKDFTYTVNEDIIVKQTLKPNTYVTNCIICNFTCHNPCGIPNDGEKYNCSAMDGGGKSNAKCRVCTKGCSWEQHKNMQYYFTTNRNTVTKTSDDLKKRYQDATGKVKSANQIILEMVNEFEAVQVVILGITEVLRKSINKLNEIALKPNPLSAAEYISILIESEKSSAEPGWQDRVEHLNGVKVKIESLAAIEKQGFDPFEEYKRKIQEERNNTEGVWCAVAGYLQKIQYWKV</sequence>
<feature type="region of interest" description="Disordered" evidence="2">
    <location>
        <begin position="161"/>
        <end position="192"/>
    </location>
</feature>
<dbReference type="Proteomes" id="UP001165289">
    <property type="component" value="Unassembled WGS sequence"/>
</dbReference>
<dbReference type="AlphaFoldDB" id="A0AAV7KCN2"/>
<reference evidence="5 6" key="1">
    <citation type="journal article" date="2023" name="BMC Biol.">
        <title>The compact genome of the sponge Oopsacas minuta (Hexactinellida) is lacking key metazoan core genes.</title>
        <authorList>
            <person name="Santini S."/>
            <person name="Schenkelaars Q."/>
            <person name="Jourda C."/>
            <person name="Duchesne M."/>
            <person name="Belahbib H."/>
            <person name="Rocher C."/>
            <person name="Selva M."/>
            <person name="Riesgo A."/>
            <person name="Vervoort M."/>
            <person name="Leys S.P."/>
            <person name="Kodjabachian L."/>
            <person name="Le Bivic A."/>
            <person name="Borchiellini C."/>
            <person name="Claverie J.M."/>
            <person name="Renard E."/>
        </authorList>
    </citation>
    <scope>NUCLEOTIDE SEQUENCE [LARGE SCALE GENOMIC DNA]</scope>
    <source>
        <strain evidence="5">SPO-2</strain>
    </source>
</reference>
<dbReference type="GO" id="GO:0005525">
    <property type="term" value="F:GTP binding"/>
    <property type="evidence" value="ECO:0007669"/>
    <property type="project" value="UniProtKB-KW"/>
</dbReference>
<feature type="compositionally biased region" description="Basic and acidic residues" evidence="2">
    <location>
        <begin position="161"/>
        <end position="173"/>
    </location>
</feature>
<organism evidence="5 6">
    <name type="scientific">Oopsacas minuta</name>
    <dbReference type="NCBI Taxonomy" id="111878"/>
    <lineage>
        <taxon>Eukaryota</taxon>
        <taxon>Metazoa</taxon>
        <taxon>Porifera</taxon>
        <taxon>Hexactinellida</taxon>
        <taxon>Hexasterophora</taxon>
        <taxon>Lyssacinosida</taxon>
        <taxon>Leucopsacidae</taxon>
        <taxon>Oopsacas</taxon>
    </lineage>
</organism>
<dbReference type="PANTHER" id="PTHR32046:SF14">
    <property type="match status" value="1"/>
</dbReference>
<dbReference type="EMBL" id="JAKMXF010000074">
    <property type="protein sequence ID" value="KAI6658889.1"/>
    <property type="molecule type" value="Genomic_DNA"/>
</dbReference>
<evidence type="ECO:0000256" key="1">
    <source>
        <dbReference type="RuleBase" id="RU004560"/>
    </source>
</evidence>
<gene>
    <name evidence="5" type="ORF">LOD99_10916</name>
</gene>
<evidence type="ECO:0000313" key="6">
    <source>
        <dbReference type="Proteomes" id="UP001165289"/>
    </source>
</evidence>
<proteinExistence type="inferred from homology"/>
<keyword evidence="3" id="KW-0812">Transmembrane</keyword>